<dbReference type="STRING" id="857967.G0R2I8"/>
<feature type="compositionally biased region" description="Basic and acidic residues" evidence="4">
    <location>
        <begin position="147"/>
        <end position="159"/>
    </location>
</feature>
<dbReference type="PANTHER" id="PTHR10934:SF2">
    <property type="entry name" value="LARGE RIBOSOMAL SUBUNIT PROTEIN EL18"/>
    <property type="match status" value="1"/>
</dbReference>
<dbReference type="EMBL" id="GL984265">
    <property type="protein sequence ID" value="EGR28314.1"/>
    <property type="molecule type" value="Genomic_DNA"/>
</dbReference>
<evidence type="ECO:0000256" key="4">
    <source>
        <dbReference type="SAM" id="MobiDB-lite"/>
    </source>
</evidence>
<evidence type="ECO:0000259" key="5">
    <source>
        <dbReference type="Pfam" id="PF17135"/>
    </source>
</evidence>
<dbReference type="GO" id="GO:0022625">
    <property type="term" value="C:cytosolic large ribosomal subunit"/>
    <property type="evidence" value="ECO:0007669"/>
    <property type="project" value="TreeGrafter"/>
</dbReference>
<dbReference type="GO" id="GO:0003723">
    <property type="term" value="F:RNA binding"/>
    <property type="evidence" value="ECO:0007669"/>
    <property type="project" value="TreeGrafter"/>
</dbReference>
<comment type="similarity">
    <text evidence="1">Belongs to the eukaryotic ribosomal protein eL18 family.</text>
</comment>
<dbReference type="InterPro" id="IPR000039">
    <property type="entry name" value="Ribosomal_eL18"/>
</dbReference>
<dbReference type="InterPro" id="IPR036227">
    <property type="entry name" value="Ribosomal_uL15/eL18_sf"/>
</dbReference>
<gene>
    <name evidence="6" type="ORF">IMG5_178620</name>
</gene>
<evidence type="ECO:0000313" key="7">
    <source>
        <dbReference type="Proteomes" id="UP000008983"/>
    </source>
</evidence>
<protein>
    <recommendedName>
        <fullName evidence="5">Large ribosomal subunit protein uL15/eL18 domain-containing protein</fullName>
    </recommendedName>
</protein>
<accession>G0R2I8</accession>
<sequence>MAIDLHKQGRVLNGGALRQSRTTNVYLRLLLKIKYFQTQQIPIIIEQNCQNVKDFSKIVVSTATVTNDARLLTVPKMTVCALRFTETARKRILAAGGQVLTFDQLALKAPTGTNCHLLRAPKEREAYRHWGLAPGQKGSKSAPYVRSEGRKFERAHGLR</sequence>
<evidence type="ECO:0000256" key="3">
    <source>
        <dbReference type="ARBA" id="ARBA00023274"/>
    </source>
</evidence>
<organism evidence="6 7">
    <name type="scientific">Ichthyophthirius multifiliis</name>
    <name type="common">White spot disease agent</name>
    <name type="synonym">Ich</name>
    <dbReference type="NCBI Taxonomy" id="5932"/>
    <lineage>
        <taxon>Eukaryota</taxon>
        <taxon>Sar</taxon>
        <taxon>Alveolata</taxon>
        <taxon>Ciliophora</taxon>
        <taxon>Intramacronucleata</taxon>
        <taxon>Oligohymenophorea</taxon>
        <taxon>Hymenostomatida</taxon>
        <taxon>Ophryoglenina</taxon>
        <taxon>Ichthyophthirius</taxon>
    </lineage>
</organism>
<dbReference type="OMA" id="LFMCKVN"/>
<feature type="domain" description="Large ribosomal subunit protein uL15/eL18" evidence="5">
    <location>
        <begin position="40"/>
        <end position="159"/>
    </location>
</feature>
<dbReference type="RefSeq" id="XP_004027659.1">
    <property type="nucleotide sequence ID" value="XM_004027610.1"/>
</dbReference>
<name>G0R2I8_ICHMU</name>
<evidence type="ECO:0000256" key="1">
    <source>
        <dbReference type="ARBA" id="ARBA00006815"/>
    </source>
</evidence>
<dbReference type="InParanoid" id="G0R2I8"/>
<feature type="region of interest" description="Disordered" evidence="4">
    <location>
        <begin position="135"/>
        <end position="159"/>
    </location>
</feature>
<dbReference type="Proteomes" id="UP000008983">
    <property type="component" value="Unassembled WGS sequence"/>
</dbReference>
<keyword evidence="2" id="KW-0689">Ribosomal protein</keyword>
<dbReference type="AlphaFoldDB" id="G0R2I8"/>
<dbReference type="Pfam" id="PF17135">
    <property type="entry name" value="Ribosomal_L18"/>
    <property type="match status" value="1"/>
</dbReference>
<dbReference type="OrthoDB" id="297604at2759"/>
<dbReference type="GO" id="GO:0003735">
    <property type="term" value="F:structural constituent of ribosome"/>
    <property type="evidence" value="ECO:0007669"/>
    <property type="project" value="InterPro"/>
</dbReference>
<evidence type="ECO:0000313" key="6">
    <source>
        <dbReference type="EMBL" id="EGR28314.1"/>
    </source>
</evidence>
<dbReference type="InterPro" id="IPR021131">
    <property type="entry name" value="Ribosomal_uL15/eL18"/>
</dbReference>
<dbReference type="SUPFAM" id="SSF52080">
    <property type="entry name" value="Ribosomal proteins L15p and L18e"/>
    <property type="match status" value="1"/>
</dbReference>
<keyword evidence="3" id="KW-0687">Ribonucleoprotein</keyword>
<evidence type="ECO:0000256" key="2">
    <source>
        <dbReference type="ARBA" id="ARBA00022980"/>
    </source>
</evidence>
<dbReference type="FunCoup" id="G0R2I8">
    <property type="interactions" value="512"/>
</dbReference>
<dbReference type="PANTHER" id="PTHR10934">
    <property type="entry name" value="60S RIBOSOMAL PROTEIN L18"/>
    <property type="match status" value="1"/>
</dbReference>
<dbReference type="GeneID" id="14904393"/>
<proteinExistence type="inferred from homology"/>
<reference evidence="6 7" key="1">
    <citation type="submission" date="2011-07" db="EMBL/GenBank/DDBJ databases">
        <authorList>
            <person name="Coyne R."/>
            <person name="Brami D."/>
            <person name="Johnson J."/>
            <person name="Hostetler J."/>
            <person name="Hannick L."/>
            <person name="Clark T."/>
            <person name="Cassidy-Hanley D."/>
            <person name="Inman J."/>
        </authorList>
    </citation>
    <scope>NUCLEOTIDE SEQUENCE [LARGE SCALE GENOMIC DNA]</scope>
    <source>
        <strain evidence="6 7">G5</strain>
    </source>
</reference>
<dbReference type="eggNOG" id="KOG1714">
    <property type="taxonomic scope" value="Eukaryota"/>
</dbReference>
<keyword evidence="7" id="KW-1185">Reference proteome</keyword>
<dbReference type="Gene3D" id="3.100.10.10">
    <property type="match status" value="1"/>
</dbReference>
<dbReference type="GO" id="GO:0006412">
    <property type="term" value="P:translation"/>
    <property type="evidence" value="ECO:0007669"/>
    <property type="project" value="InterPro"/>
</dbReference>